<dbReference type="EMBL" id="KQ422962">
    <property type="protein sequence ID" value="KOF73860.1"/>
    <property type="molecule type" value="Genomic_DNA"/>
</dbReference>
<dbReference type="PANTHER" id="PTHR47507:SF6">
    <property type="entry name" value="BARRIER-TO-AUTOINTEGRATION FACTOR"/>
    <property type="match status" value="1"/>
</dbReference>
<accession>A0A0L8GBE1</accession>
<evidence type="ECO:0008006" key="4">
    <source>
        <dbReference type="Google" id="ProtNLM"/>
    </source>
</evidence>
<evidence type="ECO:0000313" key="3">
    <source>
        <dbReference type="EMBL" id="KOF73860.1"/>
    </source>
</evidence>
<gene>
    <name evidence="3" type="ORF">OCBIM_22037189mg</name>
</gene>
<dbReference type="Pfam" id="PF02961">
    <property type="entry name" value="SAM_BAF"/>
    <property type="match status" value="1"/>
</dbReference>
<dbReference type="EMBL" id="KQ422962">
    <property type="protein sequence ID" value="KOF73861.1"/>
    <property type="molecule type" value="Genomic_DNA"/>
</dbReference>
<dbReference type="InterPro" id="IPR051387">
    <property type="entry name" value="BAF"/>
</dbReference>
<dbReference type="OrthoDB" id="9997163at2759"/>
<dbReference type="GO" id="GO:0005634">
    <property type="term" value="C:nucleus"/>
    <property type="evidence" value="ECO:0007669"/>
    <property type="project" value="UniProtKB-SubCell"/>
</dbReference>
<proteinExistence type="predicted"/>
<sequence length="89" mass="10040">MAFSQSSQRSADEPIGNKSIKHLGGISKALAKKLAEKGYIKAYKVLGQFLVLNKDENLFKDWLTKAIHASPEQSEQCYNWLKIHCDNCL</sequence>
<dbReference type="InterPro" id="IPR004122">
    <property type="entry name" value="BAF_prot"/>
</dbReference>
<dbReference type="InterPro" id="IPR036617">
    <property type="entry name" value="BAF_sf"/>
</dbReference>
<keyword evidence="2" id="KW-0539">Nucleus</keyword>
<comment type="subcellular location">
    <subcellularLocation>
        <location evidence="1">Nucleus</location>
    </subcellularLocation>
</comment>
<dbReference type="AlphaFoldDB" id="A0A0L8GBE1"/>
<dbReference type="SUPFAM" id="SSF47798">
    <property type="entry name" value="Barrier-to-autointegration factor, BAF"/>
    <property type="match status" value="1"/>
</dbReference>
<dbReference type="GO" id="GO:0003677">
    <property type="term" value="F:DNA binding"/>
    <property type="evidence" value="ECO:0007669"/>
    <property type="project" value="InterPro"/>
</dbReference>
<dbReference type="SMART" id="SM01023">
    <property type="entry name" value="BAF"/>
    <property type="match status" value="1"/>
</dbReference>
<organism evidence="3">
    <name type="scientific">Octopus bimaculoides</name>
    <name type="common">California two-spotted octopus</name>
    <dbReference type="NCBI Taxonomy" id="37653"/>
    <lineage>
        <taxon>Eukaryota</taxon>
        <taxon>Metazoa</taxon>
        <taxon>Spiralia</taxon>
        <taxon>Lophotrochozoa</taxon>
        <taxon>Mollusca</taxon>
        <taxon>Cephalopoda</taxon>
        <taxon>Coleoidea</taxon>
        <taxon>Octopodiformes</taxon>
        <taxon>Octopoda</taxon>
        <taxon>Incirrata</taxon>
        <taxon>Octopodidae</taxon>
        <taxon>Octopus</taxon>
    </lineage>
</organism>
<evidence type="ECO:0000256" key="1">
    <source>
        <dbReference type="ARBA" id="ARBA00004123"/>
    </source>
</evidence>
<reference evidence="3" key="1">
    <citation type="submission" date="2015-07" db="EMBL/GenBank/DDBJ databases">
        <title>MeaNS - Measles Nucleotide Surveillance Program.</title>
        <authorList>
            <person name="Tran T."/>
            <person name="Druce J."/>
        </authorList>
    </citation>
    <scope>NUCLEOTIDE SEQUENCE</scope>
    <source>
        <strain evidence="3">UCB-OBI-ISO-001</strain>
        <tissue evidence="3">Gonad</tissue>
    </source>
</reference>
<name>A0A0L8GBE1_OCTBM</name>
<dbReference type="EMBL" id="KQ422962">
    <property type="protein sequence ID" value="KOF73859.1"/>
    <property type="molecule type" value="Genomic_DNA"/>
</dbReference>
<dbReference type="GO" id="GO:0051276">
    <property type="term" value="P:chromosome organization"/>
    <property type="evidence" value="ECO:0007669"/>
    <property type="project" value="TreeGrafter"/>
</dbReference>
<dbReference type="STRING" id="37653.A0A0L8GBE1"/>
<evidence type="ECO:0000256" key="2">
    <source>
        <dbReference type="ARBA" id="ARBA00023242"/>
    </source>
</evidence>
<dbReference type="GO" id="GO:0000793">
    <property type="term" value="C:condensed chromosome"/>
    <property type="evidence" value="ECO:0007669"/>
    <property type="project" value="TreeGrafter"/>
</dbReference>
<dbReference type="PANTHER" id="PTHR47507">
    <property type="entry name" value="BARRIER TO AUTOINTEGRATION FACTOR 2"/>
    <property type="match status" value="1"/>
</dbReference>
<dbReference type="Gene3D" id="1.10.150.40">
    <property type="entry name" value="Barrier-to-autointegration factor, BAF"/>
    <property type="match status" value="1"/>
</dbReference>
<protein>
    <recommendedName>
        <fullName evidence="4">Barrier to autointegration factor</fullName>
    </recommendedName>
</protein>